<dbReference type="Gene3D" id="1.20.120.1200">
    <property type="entry name" value="NADH-ubiquinone/plastoquinone oxidoreductase chain 6, subunit NuoJ"/>
    <property type="match status" value="1"/>
</dbReference>
<feature type="transmembrane region" description="Helical" evidence="6">
    <location>
        <begin position="94"/>
        <end position="116"/>
    </location>
</feature>
<dbReference type="GO" id="GO:0005886">
    <property type="term" value="C:plasma membrane"/>
    <property type="evidence" value="ECO:0007669"/>
    <property type="project" value="UniProtKB-SubCell"/>
</dbReference>
<comment type="subcellular location">
    <subcellularLocation>
        <location evidence="1">Cell membrane</location>
        <topology evidence="1">Multi-pass membrane protein</topology>
    </subcellularLocation>
</comment>
<keyword evidence="9" id="KW-1185">Reference proteome</keyword>
<protein>
    <submittedName>
        <fullName evidence="8">DUF4040 domain-containing protein</fullName>
    </submittedName>
</protein>
<keyword evidence="2" id="KW-1003">Cell membrane</keyword>
<evidence type="ECO:0000313" key="9">
    <source>
        <dbReference type="Proteomes" id="UP000321412"/>
    </source>
</evidence>
<gene>
    <name evidence="8" type="ORF">FRC98_02960</name>
</gene>
<keyword evidence="3 6" id="KW-0812">Transmembrane</keyword>
<organism evidence="8 9">
    <name type="scientific">Lujinxingia vulgaris</name>
    <dbReference type="NCBI Taxonomy" id="2600176"/>
    <lineage>
        <taxon>Bacteria</taxon>
        <taxon>Deltaproteobacteria</taxon>
        <taxon>Bradymonadales</taxon>
        <taxon>Lujinxingiaceae</taxon>
        <taxon>Lujinxingia</taxon>
    </lineage>
</organism>
<sequence length="132" mass="13097">MAAGSQAGVDLDLRDDRRDGLLPSGGAGGLSPGGKAGGWGGAVIVFDVVLTLTLWVLAVGAVSQADLFKSVVLFVTLGVVVAVAWVRLGAADLAMVEVAVGAGVTGALFLNTLGYLEQGRGEGGADEDETGV</sequence>
<evidence type="ECO:0000259" key="7">
    <source>
        <dbReference type="Pfam" id="PF13244"/>
    </source>
</evidence>
<evidence type="ECO:0000256" key="3">
    <source>
        <dbReference type="ARBA" id="ARBA00022692"/>
    </source>
</evidence>
<dbReference type="Proteomes" id="UP000321412">
    <property type="component" value="Unassembled WGS sequence"/>
</dbReference>
<reference evidence="8 9" key="1">
    <citation type="submission" date="2019-08" db="EMBL/GenBank/DDBJ databases">
        <title>Bradymonadales sp. TMQ4.</title>
        <authorList>
            <person name="Liang Q."/>
        </authorList>
    </citation>
    <scope>NUCLEOTIDE SEQUENCE [LARGE SCALE GENOMIC DNA]</scope>
    <source>
        <strain evidence="8 9">TMQ4</strain>
    </source>
</reference>
<evidence type="ECO:0000256" key="1">
    <source>
        <dbReference type="ARBA" id="ARBA00004651"/>
    </source>
</evidence>
<dbReference type="Pfam" id="PF13244">
    <property type="entry name" value="MbhD"/>
    <property type="match status" value="1"/>
</dbReference>
<keyword evidence="5 6" id="KW-0472">Membrane</keyword>
<evidence type="ECO:0000256" key="2">
    <source>
        <dbReference type="ARBA" id="ARBA00022475"/>
    </source>
</evidence>
<evidence type="ECO:0000256" key="6">
    <source>
        <dbReference type="SAM" id="Phobius"/>
    </source>
</evidence>
<evidence type="ECO:0000256" key="5">
    <source>
        <dbReference type="ARBA" id="ARBA00023136"/>
    </source>
</evidence>
<keyword evidence="4 6" id="KW-1133">Transmembrane helix</keyword>
<feature type="domain" description="MrpA C-terminal/MbhD" evidence="7">
    <location>
        <begin position="53"/>
        <end position="117"/>
    </location>
</feature>
<dbReference type="InterPro" id="IPR042106">
    <property type="entry name" value="Nuo/plastoQ_OxRdtase_6_NuoJ"/>
</dbReference>
<accession>A0A5C6XP42</accession>
<evidence type="ECO:0000313" key="8">
    <source>
        <dbReference type="EMBL" id="TXD39372.1"/>
    </source>
</evidence>
<feature type="transmembrane region" description="Helical" evidence="6">
    <location>
        <begin position="39"/>
        <end position="59"/>
    </location>
</feature>
<feature type="transmembrane region" description="Helical" evidence="6">
    <location>
        <begin position="71"/>
        <end position="88"/>
    </location>
</feature>
<dbReference type="AlphaFoldDB" id="A0A5C6XP42"/>
<proteinExistence type="predicted"/>
<name>A0A5C6XP42_9DELT</name>
<dbReference type="InterPro" id="IPR025383">
    <property type="entry name" value="MrpA_C/MbhD"/>
</dbReference>
<evidence type="ECO:0000256" key="4">
    <source>
        <dbReference type="ARBA" id="ARBA00022989"/>
    </source>
</evidence>
<comment type="caution">
    <text evidence="8">The sequence shown here is derived from an EMBL/GenBank/DDBJ whole genome shotgun (WGS) entry which is preliminary data.</text>
</comment>
<dbReference type="EMBL" id="VOSM01000001">
    <property type="protein sequence ID" value="TXD39372.1"/>
    <property type="molecule type" value="Genomic_DNA"/>
</dbReference>